<gene>
    <name evidence="3" type="ORF">WHR41_00823</name>
</gene>
<feature type="transmembrane region" description="Helical" evidence="2">
    <location>
        <begin position="140"/>
        <end position="163"/>
    </location>
</feature>
<protein>
    <submittedName>
        <fullName evidence="3">Uncharacterized protein</fullName>
    </submittedName>
</protein>
<reference evidence="3 4" key="1">
    <citation type="journal article" date="2020" name="Microbiol. Resour. Announc.">
        <title>Draft Genome Sequence of a Cladosporium Species Isolated from the Mesophotic Ascidian Didemnum maculosum.</title>
        <authorList>
            <person name="Gioti A."/>
            <person name="Siaperas R."/>
            <person name="Nikolaivits E."/>
            <person name="Le Goff G."/>
            <person name="Ouazzani J."/>
            <person name="Kotoulas G."/>
            <person name="Topakas E."/>
        </authorList>
    </citation>
    <scope>NUCLEOTIDE SEQUENCE [LARGE SCALE GENOMIC DNA]</scope>
    <source>
        <strain evidence="3 4">TM138-S3</strain>
    </source>
</reference>
<name>A0AB34L086_9PEZI</name>
<keyword evidence="2" id="KW-1133">Transmembrane helix</keyword>
<proteinExistence type="predicted"/>
<evidence type="ECO:0000313" key="3">
    <source>
        <dbReference type="EMBL" id="KAL1590622.1"/>
    </source>
</evidence>
<dbReference type="RefSeq" id="XP_069233727.1">
    <property type="nucleotide sequence ID" value="XM_069369429.1"/>
</dbReference>
<accession>A0AB34L086</accession>
<feature type="transmembrane region" description="Helical" evidence="2">
    <location>
        <begin position="68"/>
        <end position="91"/>
    </location>
</feature>
<keyword evidence="4" id="KW-1185">Reference proteome</keyword>
<feature type="transmembrane region" description="Helical" evidence="2">
    <location>
        <begin position="111"/>
        <end position="128"/>
    </location>
</feature>
<feature type="transmembrane region" description="Helical" evidence="2">
    <location>
        <begin position="31"/>
        <end position="56"/>
    </location>
</feature>
<feature type="region of interest" description="Disordered" evidence="1">
    <location>
        <begin position="173"/>
        <end position="195"/>
    </location>
</feature>
<dbReference type="EMBL" id="JAAQHG020000002">
    <property type="protein sequence ID" value="KAL1590622.1"/>
    <property type="molecule type" value="Genomic_DNA"/>
</dbReference>
<keyword evidence="2" id="KW-0472">Membrane</keyword>
<evidence type="ECO:0000313" key="4">
    <source>
        <dbReference type="Proteomes" id="UP000803884"/>
    </source>
</evidence>
<evidence type="ECO:0000256" key="1">
    <source>
        <dbReference type="SAM" id="MobiDB-lite"/>
    </source>
</evidence>
<sequence>MEAAATRARYNCASWIITPLTMYPRKTWSTWALSPLWILQMLLSTDTIIVIGILIFEVEGQGTEVDVGWVVALAFMFICILFTAAEIGLWYVRALHPWTFLGIQVFKSTFWLLYFCVGMATTVAQRVIESDLVWTIWKIWQAVGMSLAFVVTIAALVYGAVVVHRYRKGRTYGQTEDEKNEKAGGDVDDDPPQSPVLAIEAGEYIMRPQ</sequence>
<evidence type="ECO:0000256" key="2">
    <source>
        <dbReference type="SAM" id="Phobius"/>
    </source>
</evidence>
<dbReference type="GeneID" id="96002267"/>
<comment type="caution">
    <text evidence="3">The sequence shown here is derived from an EMBL/GenBank/DDBJ whole genome shotgun (WGS) entry which is preliminary data.</text>
</comment>
<dbReference type="AlphaFoldDB" id="A0AB34L086"/>
<keyword evidence="2" id="KW-0812">Transmembrane</keyword>
<dbReference type="Proteomes" id="UP000803884">
    <property type="component" value="Unassembled WGS sequence"/>
</dbReference>
<feature type="compositionally biased region" description="Basic and acidic residues" evidence="1">
    <location>
        <begin position="176"/>
        <end position="185"/>
    </location>
</feature>
<organism evidence="3 4">
    <name type="scientific">Cladosporium halotolerans</name>
    <dbReference type="NCBI Taxonomy" id="1052096"/>
    <lineage>
        <taxon>Eukaryota</taxon>
        <taxon>Fungi</taxon>
        <taxon>Dikarya</taxon>
        <taxon>Ascomycota</taxon>
        <taxon>Pezizomycotina</taxon>
        <taxon>Dothideomycetes</taxon>
        <taxon>Dothideomycetidae</taxon>
        <taxon>Cladosporiales</taxon>
        <taxon>Cladosporiaceae</taxon>
        <taxon>Cladosporium</taxon>
    </lineage>
</organism>